<evidence type="ECO:0000259" key="1">
    <source>
        <dbReference type="Pfam" id="PF00403"/>
    </source>
</evidence>
<name>A0A644SAR6_CAMCO</name>
<dbReference type="InterPro" id="IPR036163">
    <property type="entry name" value="HMA_dom_sf"/>
</dbReference>
<protein>
    <submittedName>
        <fullName evidence="2">Copper chaperone</fullName>
    </submittedName>
    <submittedName>
        <fullName evidence="3">Heavy-metal-associated domain-containing protein</fullName>
    </submittedName>
</protein>
<gene>
    <name evidence="3" type="ORF">BZ274_02940</name>
    <name evidence="2" type="ORF">ES716_00430</name>
</gene>
<evidence type="ECO:0000313" key="2">
    <source>
        <dbReference type="EMBL" id="EAH8156416.1"/>
    </source>
</evidence>
<dbReference type="CDD" id="cd00371">
    <property type="entry name" value="HMA"/>
    <property type="match status" value="1"/>
</dbReference>
<dbReference type="Gene3D" id="3.30.70.100">
    <property type="match status" value="1"/>
</dbReference>
<dbReference type="Proteomes" id="UP000382436">
    <property type="component" value="Unassembled WGS sequence"/>
</dbReference>
<reference evidence="2 5" key="1">
    <citation type="submission" date="2019-01" db="EMBL/GenBank/DDBJ databases">
        <authorList>
            <consortium name="PulseNet: The National Subtyping Network for Foodborne Disease Surveillance"/>
            <person name="Tarr C.L."/>
            <person name="Trees E."/>
            <person name="Katz L.S."/>
            <person name="Carleton-Romer H.A."/>
            <person name="Stroika S."/>
            <person name="Kucerova Z."/>
            <person name="Roache K.F."/>
            <person name="Sabol A.L."/>
            <person name="Besser J."/>
            <person name="Gerner-Smidt P."/>
        </authorList>
    </citation>
    <scope>NUCLEOTIDE SEQUENCE [LARGE SCALE GENOMIC DNA]</scope>
    <source>
        <strain evidence="3 4">PNUSAC001435</strain>
        <strain evidence="2 5">PNUSAC007828</strain>
    </source>
</reference>
<dbReference type="AlphaFoldDB" id="A0A644SAR6"/>
<accession>A0A644SAR6</accession>
<sequence length="67" mass="7716">MKFKVANINCQNCANLIKNSLEDIFGEIKIDLDANPRTLSLNLDNSREEEFKKELSELGFEVLEKIE</sequence>
<dbReference type="SUPFAM" id="SSF55008">
    <property type="entry name" value="HMA, heavy metal-associated domain"/>
    <property type="match status" value="1"/>
</dbReference>
<proteinExistence type="predicted"/>
<dbReference type="Pfam" id="PF00403">
    <property type="entry name" value="HMA"/>
    <property type="match status" value="1"/>
</dbReference>
<evidence type="ECO:0000313" key="3">
    <source>
        <dbReference type="EMBL" id="EAJ9197140.1"/>
    </source>
</evidence>
<organism evidence="2 5">
    <name type="scientific">Campylobacter coli</name>
    <dbReference type="NCBI Taxonomy" id="195"/>
    <lineage>
        <taxon>Bacteria</taxon>
        <taxon>Pseudomonadati</taxon>
        <taxon>Campylobacterota</taxon>
        <taxon>Epsilonproteobacteria</taxon>
        <taxon>Campylobacterales</taxon>
        <taxon>Campylobacteraceae</taxon>
        <taxon>Campylobacter</taxon>
    </lineage>
</organism>
<dbReference type="GO" id="GO:0046872">
    <property type="term" value="F:metal ion binding"/>
    <property type="evidence" value="ECO:0007669"/>
    <property type="project" value="InterPro"/>
</dbReference>
<dbReference type="InterPro" id="IPR006121">
    <property type="entry name" value="HMA_dom"/>
</dbReference>
<comment type="caution">
    <text evidence="2">The sequence shown here is derived from an EMBL/GenBank/DDBJ whole genome shotgun (WGS) entry which is preliminary data.</text>
</comment>
<dbReference type="EMBL" id="AABKAB010000001">
    <property type="protein sequence ID" value="EAH8156416.1"/>
    <property type="molecule type" value="Genomic_DNA"/>
</dbReference>
<dbReference type="EMBL" id="AACBVJ010000004">
    <property type="protein sequence ID" value="EAJ9197140.1"/>
    <property type="molecule type" value="Genomic_DNA"/>
</dbReference>
<evidence type="ECO:0000313" key="5">
    <source>
        <dbReference type="Proteomes" id="UP000576616"/>
    </source>
</evidence>
<feature type="domain" description="HMA" evidence="1">
    <location>
        <begin position="3"/>
        <end position="61"/>
    </location>
</feature>
<evidence type="ECO:0000313" key="4">
    <source>
        <dbReference type="Proteomes" id="UP000382436"/>
    </source>
</evidence>
<dbReference type="RefSeq" id="WP_038840344.1">
    <property type="nucleotide sequence ID" value="NZ_FAYO01000020.1"/>
</dbReference>
<dbReference type="Proteomes" id="UP000576616">
    <property type="component" value="Unassembled WGS sequence"/>
</dbReference>